<dbReference type="RefSeq" id="XP_060436205.1">
    <property type="nucleotide sequence ID" value="XM_060573486.1"/>
</dbReference>
<protein>
    <submittedName>
        <fullName evidence="2">Uncharacterized protein</fullName>
    </submittedName>
</protein>
<keyword evidence="1" id="KW-1133">Transmembrane helix</keyword>
<comment type="caution">
    <text evidence="2">The sequence shown here is derived from an EMBL/GenBank/DDBJ whole genome shotgun (WGS) entry which is preliminary data.</text>
</comment>
<dbReference type="Proteomes" id="UP001224890">
    <property type="component" value="Unassembled WGS sequence"/>
</dbReference>
<evidence type="ECO:0000313" key="3">
    <source>
        <dbReference type="Proteomes" id="UP001224890"/>
    </source>
</evidence>
<keyword evidence="3" id="KW-1185">Reference proteome</keyword>
<sequence length="126" mass="13660">MVRLLDMRPTGTGGCVGIQTFLFFLWTVTVFLSATLSPCLAKIASMTIFSSVLSIITLLLFPMGPGCLLGGLPWSRHMLLSDVSELRRFYVGLRLELGPGTGAEIVLASTDTCGCIHMYNVCRSEP</sequence>
<dbReference type="GeneID" id="85458012"/>
<reference evidence="2" key="1">
    <citation type="submission" date="2021-06" db="EMBL/GenBank/DDBJ databases">
        <title>Comparative genomics, transcriptomics and evolutionary studies reveal genomic signatures of adaptation to plant cell wall in hemibiotrophic fungi.</title>
        <authorList>
            <consortium name="DOE Joint Genome Institute"/>
            <person name="Baroncelli R."/>
            <person name="Diaz J.F."/>
            <person name="Benocci T."/>
            <person name="Peng M."/>
            <person name="Battaglia E."/>
            <person name="Haridas S."/>
            <person name="Andreopoulos W."/>
            <person name="Labutti K."/>
            <person name="Pangilinan J."/>
            <person name="Floch G.L."/>
            <person name="Makela M.R."/>
            <person name="Henrissat B."/>
            <person name="Grigoriev I.V."/>
            <person name="Crouch J.A."/>
            <person name="De Vries R.P."/>
            <person name="Sukno S.A."/>
            <person name="Thon M.R."/>
        </authorList>
    </citation>
    <scope>NUCLEOTIDE SEQUENCE</scope>
    <source>
        <strain evidence="2">CBS 193.32</strain>
    </source>
</reference>
<gene>
    <name evidence="2" type="ORF">BDP55DRAFT_642979</name>
</gene>
<feature type="transmembrane region" description="Helical" evidence="1">
    <location>
        <begin position="48"/>
        <end position="72"/>
    </location>
</feature>
<name>A0AAJ0B0Z4_9PEZI</name>
<keyword evidence="1" id="KW-0472">Membrane</keyword>
<evidence type="ECO:0000256" key="1">
    <source>
        <dbReference type="SAM" id="Phobius"/>
    </source>
</evidence>
<evidence type="ECO:0000313" key="2">
    <source>
        <dbReference type="EMBL" id="KAK1700448.1"/>
    </source>
</evidence>
<accession>A0AAJ0B0Z4</accession>
<feature type="transmembrane region" description="Helical" evidence="1">
    <location>
        <begin position="12"/>
        <end position="36"/>
    </location>
</feature>
<keyword evidence="1" id="KW-0812">Transmembrane</keyword>
<dbReference type="AlphaFoldDB" id="A0AAJ0B0Z4"/>
<proteinExistence type="predicted"/>
<organism evidence="2 3">
    <name type="scientific">Colletotrichum godetiae</name>
    <dbReference type="NCBI Taxonomy" id="1209918"/>
    <lineage>
        <taxon>Eukaryota</taxon>
        <taxon>Fungi</taxon>
        <taxon>Dikarya</taxon>
        <taxon>Ascomycota</taxon>
        <taxon>Pezizomycotina</taxon>
        <taxon>Sordariomycetes</taxon>
        <taxon>Hypocreomycetidae</taxon>
        <taxon>Glomerellales</taxon>
        <taxon>Glomerellaceae</taxon>
        <taxon>Colletotrichum</taxon>
        <taxon>Colletotrichum acutatum species complex</taxon>
    </lineage>
</organism>
<dbReference type="EMBL" id="JAHMHR010000002">
    <property type="protein sequence ID" value="KAK1700448.1"/>
    <property type="molecule type" value="Genomic_DNA"/>
</dbReference>